<sequence>MLNLANLAEEVQIACRRRIKLKKGDFPDENSAMTESDIEETRCSEKSNCRSGLHCSRYSICPQIFASKARKDS</sequence>
<evidence type="ECO:0000313" key="1">
    <source>
        <dbReference type="EMBL" id="KAI8009036.1"/>
    </source>
</evidence>
<dbReference type="EMBL" id="CM045764">
    <property type="protein sequence ID" value="KAI8009036.1"/>
    <property type="molecule type" value="Genomic_DNA"/>
</dbReference>
<gene>
    <name evidence="1" type="ORF">LOK49_LG07G01289</name>
</gene>
<protein>
    <submittedName>
        <fullName evidence="1">Uncharacterized protein</fullName>
    </submittedName>
</protein>
<proteinExistence type="predicted"/>
<name>A0ACC0HAN1_9ERIC</name>
<organism evidence="1 2">
    <name type="scientific">Camellia lanceoleosa</name>
    <dbReference type="NCBI Taxonomy" id="1840588"/>
    <lineage>
        <taxon>Eukaryota</taxon>
        <taxon>Viridiplantae</taxon>
        <taxon>Streptophyta</taxon>
        <taxon>Embryophyta</taxon>
        <taxon>Tracheophyta</taxon>
        <taxon>Spermatophyta</taxon>
        <taxon>Magnoliopsida</taxon>
        <taxon>eudicotyledons</taxon>
        <taxon>Gunneridae</taxon>
        <taxon>Pentapetalae</taxon>
        <taxon>asterids</taxon>
        <taxon>Ericales</taxon>
        <taxon>Theaceae</taxon>
        <taxon>Camellia</taxon>
    </lineage>
</organism>
<comment type="caution">
    <text evidence="1">The sequence shown here is derived from an EMBL/GenBank/DDBJ whole genome shotgun (WGS) entry which is preliminary data.</text>
</comment>
<evidence type="ECO:0000313" key="2">
    <source>
        <dbReference type="Proteomes" id="UP001060215"/>
    </source>
</evidence>
<reference evidence="1 2" key="1">
    <citation type="journal article" date="2022" name="Plant J.">
        <title>Chromosome-level genome of Camellia lanceoleosa provides a valuable resource for understanding genome evolution and self-incompatibility.</title>
        <authorList>
            <person name="Gong W."/>
            <person name="Xiao S."/>
            <person name="Wang L."/>
            <person name="Liao Z."/>
            <person name="Chang Y."/>
            <person name="Mo W."/>
            <person name="Hu G."/>
            <person name="Li W."/>
            <person name="Zhao G."/>
            <person name="Zhu H."/>
            <person name="Hu X."/>
            <person name="Ji K."/>
            <person name="Xiang X."/>
            <person name="Song Q."/>
            <person name="Yuan D."/>
            <person name="Jin S."/>
            <person name="Zhang L."/>
        </authorList>
    </citation>
    <scope>NUCLEOTIDE SEQUENCE [LARGE SCALE GENOMIC DNA]</scope>
    <source>
        <strain evidence="1">SQ_2022a</strain>
    </source>
</reference>
<dbReference type="Proteomes" id="UP001060215">
    <property type="component" value="Chromosome 7"/>
</dbReference>
<accession>A0ACC0HAN1</accession>
<keyword evidence="2" id="KW-1185">Reference proteome</keyword>